<feature type="region of interest" description="Disordered" evidence="1">
    <location>
        <begin position="164"/>
        <end position="278"/>
    </location>
</feature>
<dbReference type="EMBL" id="AZHD01000022">
    <property type="protein sequence ID" value="OAA54790.1"/>
    <property type="molecule type" value="Genomic_DNA"/>
</dbReference>
<dbReference type="GO" id="GO:0000011">
    <property type="term" value="P:vacuole inheritance"/>
    <property type="evidence" value="ECO:0007669"/>
    <property type="project" value="TreeGrafter"/>
</dbReference>
<proteinExistence type="predicted"/>
<feature type="region of interest" description="Disordered" evidence="1">
    <location>
        <begin position="433"/>
        <end position="469"/>
    </location>
</feature>
<dbReference type="GO" id="GO:0070772">
    <property type="term" value="C:PAS complex"/>
    <property type="evidence" value="ECO:0007669"/>
    <property type="project" value="TreeGrafter"/>
</dbReference>
<dbReference type="PANTHER" id="PTHR28258">
    <property type="entry name" value="VACUOLAR SEGREGATION PROTEIN 7"/>
    <property type="match status" value="1"/>
</dbReference>
<keyword evidence="3" id="KW-1185">Reference proteome</keyword>
<feature type="compositionally biased region" description="Gly residues" evidence="1">
    <location>
        <begin position="640"/>
        <end position="655"/>
    </location>
</feature>
<accession>A0A162MDW5</accession>
<name>A0A162MDW5_9HYPO</name>
<feature type="region of interest" description="Disordered" evidence="1">
    <location>
        <begin position="969"/>
        <end position="990"/>
    </location>
</feature>
<evidence type="ECO:0000313" key="2">
    <source>
        <dbReference type="EMBL" id="OAA54790.1"/>
    </source>
</evidence>
<feature type="region of interest" description="Disordered" evidence="1">
    <location>
        <begin position="483"/>
        <end position="542"/>
    </location>
</feature>
<feature type="compositionally biased region" description="Polar residues" evidence="1">
    <location>
        <begin position="406"/>
        <end position="415"/>
    </location>
</feature>
<feature type="compositionally biased region" description="Low complexity" evidence="1">
    <location>
        <begin position="371"/>
        <end position="383"/>
    </location>
</feature>
<feature type="region of interest" description="Disordered" evidence="1">
    <location>
        <begin position="1"/>
        <end position="151"/>
    </location>
</feature>
<feature type="compositionally biased region" description="Low complexity" evidence="1">
    <location>
        <begin position="209"/>
        <end position="268"/>
    </location>
</feature>
<dbReference type="GO" id="GO:0000329">
    <property type="term" value="C:fungal-type vacuole membrane"/>
    <property type="evidence" value="ECO:0007669"/>
    <property type="project" value="TreeGrafter"/>
</dbReference>
<gene>
    <name evidence="2" type="ORF">SPI_08661</name>
</gene>
<feature type="compositionally biased region" description="Polar residues" evidence="1">
    <location>
        <begin position="433"/>
        <end position="444"/>
    </location>
</feature>
<feature type="compositionally biased region" description="Low complexity" evidence="1">
    <location>
        <begin position="86"/>
        <end position="123"/>
    </location>
</feature>
<dbReference type="OrthoDB" id="1204at2759"/>
<feature type="compositionally biased region" description="Low complexity" evidence="1">
    <location>
        <begin position="164"/>
        <end position="181"/>
    </location>
</feature>
<protein>
    <submittedName>
        <fullName evidence="2">Phospholipid metabolism enzyme</fullName>
    </submittedName>
</protein>
<dbReference type="PANTHER" id="PTHR28258:SF1">
    <property type="entry name" value="VACUOLAR SEGREGATION PROTEIN 7"/>
    <property type="match status" value="1"/>
</dbReference>
<dbReference type="Pfam" id="PF12751">
    <property type="entry name" value="Vac7"/>
    <property type="match status" value="1"/>
</dbReference>
<feature type="region of interest" description="Disordered" evidence="1">
    <location>
        <begin position="560"/>
        <end position="732"/>
    </location>
</feature>
<organism evidence="2 3">
    <name type="scientific">Niveomyces insectorum RCEF 264</name>
    <dbReference type="NCBI Taxonomy" id="1081102"/>
    <lineage>
        <taxon>Eukaryota</taxon>
        <taxon>Fungi</taxon>
        <taxon>Dikarya</taxon>
        <taxon>Ascomycota</taxon>
        <taxon>Pezizomycotina</taxon>
        <taxon>Sordariomycetes</taxon>
        <taxon>Hypocreomycetidae</taxon>
        <taxon>Hypocreales</taxon>
        <taxon>Cordycipitaceae</taxon>
        <taxon>Niveomyces</taxon>
    </lineage>
</organism>
<feature type="region of interest" description="Disordered" evidence="1">
    <location>
        <begin position="347"/>
        <end position="415"/>
    </location>
</feature>
<dbReference type="GO" id="GO:1903778">
    <property type="term" value="P:protein localization to vacuolar membrane"/>
    <property type="evidence" value="ECO:0007669"/>
    <property type="project" value="TreeGrafter"/>
</dbReference>
<dbReference type="STRING" id="1081102.A0A162MDW5"/>
<evidence type="ECO:0000313" key="3">
    <source>
        <dbReference type="Proteomes" id="UP000076874"/>
    </source>
</evidence>
<dbReference type="InterPro" id="IPR024260">
    <property type="entry name" value="Vac7"/>
</dbReference>
<feature type="compositionally biased region" description="Low complexity" evidence="1">
    <location>
        <begin position="29"/>
        <end position="70"/>
    </location>
</feature>
<sequence length="990" mass="102050">MTDNKPSAVGNGAPASHTYNAQHPPTLARESSSSSMRRTESSTRPSAHTLQSSTSTASSASASPFASREASPTRPSARLQTNMRKTAATATATAIPSTAAATTSTTPPISSTSTSTAAAAATPNTRSRRNSQQDPSPSRASRSGLPTPTPTAVQRTATLLTATTPTLLPAAASDASTTRATGPQKSEQPRDAPRWPISPRLRSPPPLLNRPGAAPAAAVPSPLPSPSLSNAPSPSLTATASSAAPTISLQRSAPPSPAAETASAASYAEADDAQQVPSGMRTPVRAAVGNAPTLETVQEASPLGSPQAFDAALEKLEVSSVVSDAAATTSTTPEVAEVSPVKAIRAKQLASQNQAESGSESGGGTKASRRTAATTPAAAATAAAPPPLTSRQSSTSRAALKGKSGEGSQPTMTVETETVTSIPNVALGPAAVQNANGSLRTKPSSETIRPKKEKKKSTRKQTAVAPGTATSKADIFEAKVASAVDEANTSDSEETFVYDSNPADNRDRPHRFHHSRTPSATSLAPNDRNGMRSIHSILEGPGPSVAMKKSMKFVNTFVGNSSGNDSGLGDDESKGATVRGGTPGSGRGTARLHHHVGAGGSHIGRWGLSAPKNGHPSILDNESPFPVLHASSSSRLKLPVGGGGGDGTNNSGGPGLQSMGSANLRSSGTTLGGRAKRGYGTVGNGKSALGYDMDDTTPGVADDEGTSLLPPSSSGMRGAGRSGRSARRQQHMSLRALEQQQAYHHPGAGSFLNRFASCLVLTVMIMLVISGAIGFMFATSQPLEDIELIKISGVIASEQELMFDLMMRAHNPNVVVVTVDAADMEVFAKSPHAGTDSEWWRRPHGAPAVAATVGTETNTVTVTDTDTDLAALDNEPRDQPNSSPNFLLGNVTTFDNPLSFEGSFFHHGLSTSRSGVRLRRPGNGTDGGSERWERILEDEFDLIIKGVLRYSLPLSQRVRSALIKGRTTVKPNAADDPSHHPNGTASISGV</sequence>
<dbReference type="Proteomes" id="UP000076874">
    <property type="component" value="Unassembled WGS sequence"/>
</dbReference>
<feature type="compositionally biased region" description="Polar residues" evidence="1">
    <location>
        <begin position="658"/>
        <end position="669"/>
    </location>
</feature>
<dbReference type="AlphaFoldDB" id="A0A162MDW5"/>
<reference evidence="2 3" key="1">
    <citation type="journal article" date="2016" name="Genome Biol. Evol.">
        <title>Divergent and convergent evolution of fungal pathogenicity.</title>
        <authorList>
            <person name="Shang Y."/>
            <person name="Xiao G."/>
            <person name="Zheng P."/>
            <person name="Cen K."/>
            <person name="Zhan S."/>
            <person name="Wang C."/>
        </authorList>
    </citation>
    <scope>NUCLEOTIDE SEQUENCE [LARGE SCALE GENOMIC DNA]</scope>
    <source>
        <strain evidence="2 3">RCEF 264</strain>
    </source>
</reference>
<feature type="compositionally biased region" description="Polar residues" evidence="1">
    <location>
        <begin position="981"/>
        <end position="990"/>
    </location>
</feature>
<feature type="compositionally biased region" description="Polar residues" evidence="1">
    <location>
        <begin position="349"/>
        <end position="359"/>
    </location>
</feature>
<evidence type="ECO:0000256" key="1">
    <source>
        <dbReference type="SAM" id="MobiDB-lite"/>
    </source>
</evidence>
<dbReference type="GO" id="GO:0010513">
    <property type="term" value="P:positive regulation of phosphatidylinositol biosynthetic process"/>
    <property type="evidence" value="ECO:0007669"/>
    <property type="project" value="TreeGrafter"/>
</dbReference>
<feature type="compositionally biased region" description="Polar residues" evidence="1">
    <location>
        <begin position="130"/>
        <end position="151"/>
    </location>
</feature>
<comment type="caution">
    <text evidence="2">The sequence shown here is derived from an EMBL/GenBank/DDBJ whole genome shotgun (WGS) entry which is preliminary data.</text>
</comment>